<evidence type="ECO:0000259" key="3">
    <source>
        <dbReference type="Pfam" id="PF22055"/>
    </source>
</evidence>
<feature type="region of interest" description="Disordered" evidence="2">
    <location>
        <begin position="75"/>
        <end position="161"/>
    </location>
</feature>
<dbReference type="OrthoDB" id="6367018at2"/>
<sequence>MLLIEYLTKKRELEALEQEIESLKDTAEVRADLELVDRLNALMAEYAIGFNELQYMLETPGVMAIGFATAEPMPQEVDSLEAAPASALEPEPPKPKPKPKRQEKQSQEKQSQEKQSQEKQKQHKQDAPASAPGSIYRKRPLRVFRNPHTGEVIRTRGGKHRQLTEWSARYGPDVVAEWQEE</sequence>
<dbReference type="RefSeq" id="WP_114485088.1">
    <property type="nucleotide sequence ID" value="NZ_CBCSHM010000007.1"/>
</dbReference>
<feature type="domain" description="MvaT DNA-binding" evidence="3">
    <location>
        <begin position="143"/>
        <end position="178"/>
    </location>
</feature>
<feature type="coiled-coil region" evidence="1">
    <location>
        <begin position="6"/>
        <end position="33"/>
    </location>
</feature>
<dbReference type="AlphaFoldDB" id="A0A368U9H6"/>
<accession>A0A368U9H6</accession>
<dbReference type="Pfam" id="PF22055">
    <property type="entry name" value="MvaT_DBD"/>
    <property type="match status" value="1"/>
</dbReference>
<reference evidence="4 5" key="1">
    <citation type="submission" date="2018-07" db="EMBL/GenBank/DDBJ databases">
        <title>Halomonas rutogse sp. nov., isolated from Lake TangqianCo on Tibetan Plateau.</title>
        <authorList>
            <person name="Lu H."/>
            <person name="Xing P."/>
            <person name="Wu Q."/>
        </authorList>
    </citation>
    <scope>NUCLEOTIDE SEQUENCE [LARGE SCALE GENOMIC DNA]</scope>
    <source>
        <strain evidence="4 5">TQ8S</strain>
    </source>
</reference>
<evidence type="ECO:0000256" key="2">
    <source>
        <dbReference type="SAM" id="MobiDB-lite"/>
    </source>
</evidence>
<evidence type="ECO:0000313" key="4">
    <source>
        <dbReference type="EMBL" id="RCV93760.1"/>
    </source>
</evidence>
<name>A0A368U9H6_9GAMM</name>
<evidence type="ECO:0000313" key="5">
    <source>
        <dbReference type="Proteomes" id="UP000253204"/>
    </source>
</evidence>
<proteinExistence type="predicted"/>
<gene>
    <name evidence="4" type="ORF">DU506_00985</name>
</gene>
<dbReference type="EMBL" id="QPIJ01000001">
    <property type="protein sequence ID" value="RCV93760.1"/>
    <property type="molecule type" value="Genomic_DNA"/>
</dbReference>
<dbReference type="Proteomes" id="UP000253204">
    <property type="component" value="Unassembled WGS sequence"/>
</dbReference>
<keyword evidence="1" id="KW-0175">Coiled coil</keyword>
<feature type="compositionally biased region" description="Basic and acidic residues" evidence="2">
    <location>
        <begin position="100"/>
        <end position="126"/>
    </location>
</feature>
<keyword evidence="5" id="KW-1185">Reference proteome</keyword>
<organism evidence="4 5">
    <name type="scientific">Vreelandella rituensis</name>
    <dbReference type="NCBI Taxonomy" id="2282306"/>
    <lineage>
        <taxon>Bacteria</taxon>
        <taxon>Pseudomonadati</taxon>
        <taxon>Pseudomonadota</taxon>
        <taxon>Gammaproteobacteria</taxon>
        <taxon>Oceanospirillales</taxon>
        <taxon>Halomonadaceae</taxon>
        <taxon>Vreelandella</taxon>
    </lineage>
</organism>
<comment type="caution">
    <text evidence="4">The sequence shown here is derived from an EMBL/GenBank/DDBJ whole genome shotgun (WGS) entry which is preliminary data.</text>
</comment>
<protein>
    <recommendedName>
        <fullName evidence="3">MvaT DNA-binding domain-containing protein</fullName>
    </recommendedName>
</protein>
<evidence type="ECO:0000256" key="1">
    <source>
        <dbReference type="SAM" id="Coils"/>
    </source>
</evidence>
<dbReference type="InterPro" id="IPR035616">
    <property type="entry name" value="MvaT_DBD"/>
</dbReference>